<evidence type="ECO:0000313" key="4">
    <source>
        <dbReference type="EMBL" id="EMS78699.1"/>
    </source>
</evidence>
<keyword evidence="2 3" id="KW-0687">Ribonucleoprotein</keyword>
<keyword evidence="1 3" id="KW-0689">Ribosomal protein</keyword>
<dbReference type="InterPro" id="IPR000307">
    <property type="entry name" value="Ribosomal_bS16"/>
</dbReference>
<dbReference type="PANTHER" id="PTHR12919">
    <property type="entry name" value="30S RIBOSOMAL PROTEIN S16"/>
    <property type="match status" value="1"/>
</dbReference>
<dbReference type="Gene3D" id="3.30.1320.10">
    <property type="match status" value="1"/>
</dbReference>
<dbReference type="OrthoDB" id="9807878at2"/>
<gene>
    <name evidence="3 4" type="primary">rpsP</name>
    <name evidence="4" type="ORF">Dpo_7c01750</name>
</gene>
<dbReference type="SUPFAM" id="SSF54565">
    <property type="entry name" value="Ribosomal protein S16"/>
    <property type="match status" value="1"/>
</dbReference>
<dbReference type="GO" id="GO:0005737">
    <property type="term" value="C:cytoplasm"/>
    <property type="evidence" value="ECO:0007669"/>
    <property type="project" value="UniProtKB-ARBA"/>
</dbReference>
<name>S0FZV2_9BACT</name>
<evidence type="ECO:0000256" key="2">
    <source>
        <dbReference type="ARBA" id="ARBA00023274"/>
    </source>
</evidence>
<dbReference type="HAMAP" id="MF_00385">
    <property type="entry name" value="Ribosomal_bS16"/>
    <property type="match status" value="1"/>
</dbReference>
<dbReference type="GO" id="GO:0003735">
    <property type="term" value="F:structural constituent of ribosome"/>
    <property type="evidence" value="ECO:0007669"/>
    <property type="project" value="InterPro"/>
</dbReference>
<dbReference type="PATRIC" id="fig|1286635.3.peg.3346"/>
<proteinExistence type="inferred from homology"/>
<dbReference type="NCBIfam" id="TIGR00002">
    <property type="entry name" value="S16"/>
    <property type="match status" value="1"/>
</dbReference>
<dbReference type="GO" id="GO:0006412">
    <property type="term" value="P:translation"/>
    <property type="evidence" value="ECO:0007669"/>
    <property type="project" value="UniProtKB-UniRule"/>
</dbReference>
<keyword evidence="5" id="KW-1185">Reference proteome</keyword>
<dbReference type="Pfam" id="PF00886">
    <property type="entry name" value="Ribosomal_S16"/>
    <property type="match status" value="1"/>
</dbReference>
<comment type="caution">
    <text evidence="4">The sequence shown here is derived from an EMBL/GenBank/DDBJ whole genome shotgun (WGS) entry which is preliminary data.</text>
</comment>
<reference evidence="4 5" key="1">
    <citation type="journal article" date="2013" name="Genome Announc.">
        <title>Draft Genome Sequence of Desulfotignum phosphitoxidans DSM 13687 Strain FiPS-3.</title>
        <authorList>
            <person name="Poehlein A."/>
            <person name="Daniel R."/>
            <person name="Simeonova D.D."/>
        </authorList>
    </citation>
    <scope>NUCLEOTIDE SEQUENCE [LARGE SCALE GENOMIC DNA]</scope>
    <source>
        <strain evidence="4 5">DSM 13687</strain>
    </source>
</reference>
<dbReference type="GO" id="GO:0015935">
    <property type="term" value="C:small ribosomal subunit"/>
    <property type="evidence" value="ECO:0007669"/>
    <property type="project" value="TreeGrafter"/>
</dbReference>
<sequence>MSVRIRLTRKGTKKKPFYRIVAADIEAPRDGRFLETLGTYNPMTEPADIVLKQDRIQYWLDQGATPSTTVTSLLKKQAAAPKPAATA</sequence>
<dbReference type="InterPro" id="IPR023803">
    <property type="entry name" value="Ribosomal_bS16_dom_sf"/>
</dbReference>
<dbReference type="Proteomes" id="UP000014216">
    <property type="component" value="Unassembled WGS sequence"/>
</dbReference>
<comment type="similarity">
    <text evidence="3">Belongs to the bacterial ribosomal protein bS16 family.</text>
</comment>
<protein>
    <recommendedName>
        <fullName evidence="3">Small ribosomal subunit protein bS16</fullName>
    </recommendedName>
</protein>
<dbReference type="AlphaFoldDB" id="S0FZV2"/>
<dbReference type="PANTHER" id="PTHR12919:SF20">
    <property type="entry name" value="SMALL RIBOSOMAL SUBUNIT PROTEIN BS16M"/>
    <property type="match status" value="1"/>
</dbReference>
<dbReference type="RefSeq" id="WP_006967203.1">
    <property type="nucleotide sequence ID" value="NZ_APJX01000007.1"/>
</dbReference>
<dbReference type="EMBL" id="APJX01000007">
    <property type="protein sequence ID" value="EMS78699.1"/>
    <property type="molecule type" value="Genomic_DNA"/>
</dbReference>
<evidence type="ECO:0000313" key="5">
    <source>
        <dbReference type="Proteomes" id="UP000014216"/>
    </source>
</evidence>
<evidence type="ECO:0000256" key="3">
    <source>
        <dbReference type="HAMAP-Rule" id="MF_00385"/>
    </source>
</evidence>
<evidence type="ECO:0000256" key="1">
    <source>
        <dbReference type="ARBA" id="ARBA00022980"/>
    </source>
</evidence>
<organism evidence="4 5">
    <name type="scientific">Desulfotignum phosphitoxidans DSM 13687</name>
    <dbReference type="NCBI Taxonomy" id="1286635"/>
    <lineage>
        <taxon>Bacteria</taxon>
        <taxon>Pseudomonadati</taxon>
        <taxon>Thermodesulfobacteriota</taxon>
        <taxon>Desulfobacteria</taxon>
        <taxon>Desulfobacterales</taxon>
        <taxon>Desulfobacteraceae</taxon>
        <taxon>Desulfotignum</taxon>
    </lineage>
</organism>
<accession>S0FZV2</accession>